<proteinExistence type="predicted"/>
<reference evidence="2" key="1">
    <citation type="journal article" date="2019" name="Int. J. Syst. Evol. Microbiol.">
        <title>The Global Catalogue of Microorganisms (GCM) 10K type strain sequencing project: providing services to taxonomists for standard genome sequencing and annotation.</title>
        <authorList>
            <consortium name="The Broad Institute Genomics Platform"/>
            <consortium name="The Broad Institute Genome Sequencing Center for Infectious Disease"/>
            <person name="Wu L."/>
            <person name="Ma J."/>
        </authorList>
    </citation>
    <scope>NUCLEOTIDE SEQUENCE [LARGE SCALE GENOMIC DNA]</scope>
    <source>
        <strain evidence="2">CGMCC 1.3240</strain>
    </source>
</reference>
<sequence length="255" mass="29122">MQSHLKEQFFLHTDDPNPDIWSFETEEAGGILAPALSNHGDSVTHKQLSQPNRSVMRLDGIEVIRSDAAQRYEQPILKAERTWIMADPNTFFIIDRINADRPVKVHSQFTLNNADSRLSLKVAAETKLVLRRNGAGMKFFLVRAASNGEENRASLWLDTGDSRYSEPVEVIAARFGYTSESYRQEHTMVYAAARDDTETVRHWHILPLTDRQFYVEPSAKSGGYSLELAQDEELIIRNHSSGRNYRISREELTLL</sequence>
<keyword evidence="2" id="KW-1185">Reference proteome</keyword>
<gene>
    <name evidence="1" type="ORF">ACFPYJ_27900</name>
</gene>
<dbReference type="RefSeq" id="WP_379191512.1">
    <property type="nucleotide sequence ID" value="NZ_JBHSOW010000106.1"/>
</dbReference>
<dbReference type="Proteomes" id="UP001596047">
    <property type="component" value="Unassembled WGS sequence"/>
</dbReference>
<evidence type="ECO:0000313" key="2">
    <source>
        <dbReference type="Proteomes" id="UP001596047"/>
    </source>
</evidence>
<organism evidence="1 2">
    <name type="scientific">Paenibacillus solisilvae</name>
    <dbReference type="NCBI Taxonomy" id="2486751"/>
    <lineage>
        <taxon>Bacteria</taxon>
        <taxon>Bacillati</taxon>
        <taxon>Bacillota</taxon>
        <taxon>Bacilli</taxon>
        <taxon>Bacillales</taxon>
        <taxon>Paenibacillaceae</taxon>
        <taxon>Paenibacillus</taxon>
    </lineage>
</organism>
<accession>A0ABW0W798</accession>
<protein>
    <submittedName>
        <fullName evidence="1">Uncharacterized protein</fullName>
    </submittedName>
</protein>
<name>A0ABW0W798_9BACL</name>
<dbReference type="Gene3D" id="2.70.98.70">
    <property type="match status" value="1"/>
</dbReference>
<evidence type="ECO:0000313" key="1">
    <source>
        <dbReference type="EMBL" id="MFC5652859.1"/>
    </source>
</evidence>
<comment type="caution">
    <text evidence="1">The sequence shown here is derived from an EMBL/GenBank/DDBJ whole genome shotgun (WGS) entry which is preliminary data.</text>
</comment>
<dbReference type="EMBL" id="JBHSOW010000106">
    <property type="protein sequence ID" value="MFC5652859.1"/>
    <property type="molecule type" value="Genomic_DNA"/>
</dbReference>